<protein>
    <submittedName>
        <fullName evidence="2">Uncharacterized protein</fullName>
    </submittedName>
</protein>
<proteinExistence type="predicted"/>
<sequence length="162" mass="17954">MSSAETAQHPTASVDTSQLPEHHPETTTGWQEESSGNGEKYRVKAEAYDLAEEVARGTHTIAASGPSFDNVAVDWKVGTEGVTTKEVQERTSIIFYKLAKIPFPTPWPLPQYELTIIAKDSYHFYFTDGEPDTYGLNVIQNVGSHYLQYRSSSPNIVKISGN</sequence>
<keyword evidence="3" id="KW-1185">Reference proteome</keyword>
<feature type="compositionally biased region" description="Polar residues" evidence="1">
    <location>
        <begin position="1"/>
        <end position="19"/>
    </location>
</feature>
<dbReference type="Proteomes" id="UP000070501">
    <property type="component" value="Unassembled WGS sequence"/>
</dbReference>
<feature type="region of interest" description="Disordered" evidence="1">
    <location>
        <begin position="1"/>
        <end position="38"/>
    </location>
</feature>
<dbReference type="OrthoDB" id="3200925at2759"/>
<dbReference type="InParanoid" id="A0A136IK49"/>
<name>A0A136IK49_9PEZI</name>
<reference evidence="3" key="1">
    <citation type="submission" date="2016-02" db="EMBL/GenBank/DDBJ databases">
        <title>Draft genome sequence of Microdochium bolleyi, a fungal endophyte of beachgrass.</title>
        <authorList>
            <consortium name="DOE Joint Genome Institute"/>
            <person name="David A.S."/>
            <person name="May G."/>
            <person name="Haridas S."/>
            <person name="Lim J."/>
            <person name="Wang M."/>
            <person name="Labutti K."/>
            <person name="Lipzen A."/>
            <person name="Barry K."/>
            <person name="Grigoriev I.V."/>
        </authorList>
    </citation>
    <scope>NUCLEOTIDE SEQUENCE [LARGE SCALE GENOMIC DNA]</scope>
    <source>
        <strain evidence="3">J235TASD1</strain>
    </source>
</reference>
<dbReference type="AlphaFoldDB" id="A0A136IK49"/>
<evidence type="ECO:0000313" key="3">
    <source>
        <dbReference type="Proteomes" id="UP000070501"/>
    </source>
</evidence>
<accession>A0A136IK49</accession>
<evidence type="ECO:0000256" key="1">
    <source>
        <dbReference type="SAM" id="MobiDB-lite"/>
    </source>
</evidence>
<gene>
    <name evidence="2" type="ORF">Micbo1qcDRAFT_198870</name>
</gene>
<organism evidence="2 3">
    <name type="scientific">Microdochium bolleyi</name>
    <dbReference type="NCBI Taxonomy" id="196109"/>
    <lineage>
        <taxon>Eukaryota</taxon>
        <taxon>Fungi</taxon>
        <taxon>Dikarya</taxon>
        <taxon>Ascomycota</taxon>
        <taxon>Pezizomycotina</taxon>
        <taxon>Sordariomycetes</taxon>
        <taxon>Xylariomycetidae</taxon>
        <taxon>Xylariales</taxon>
        <taxon>Microdochiaceae</taxon>
        <taxon>Microdochium</taxon>
    </lineage>
</organism>
<evidence type="ECO:0000313" key="2">
    <source>
        <dbReference type="EMBL" id="KXJ85352.1"/>
    </source>
</evidence>
<dbReference type="EMBL" id="KQ964284">
    <property type="protein sequence ID" value="KXJ85352.1"/>
    <property type="molecule type" value="Genomic_DNA"/>
</dbReference>
<feature type="compositionally biased region" description="Polar residues" evidence="1">
    <location>
        <begin position="26"/>
        <end position="37"/>
    </location>
</feature>